<dbReference type="Gene3D" id="1.10.510.10">
    <property type="entry name" value="Transferase(Phosphotransferase) domain 1"/>
    <property type="match status" value="1"/>
</dbReference>
<keyword evidence="3" id="KW-1185">Reference proteome</keyword>
<evidence type="ECO:0000256" key="1">
    <source>
        <dbReference type="SAM" id="MobiDB-lite"/>
    </source>
</evidence>
<dbReference type="Proteomes" id="UP001459277">
    <property type="component" value="Unassembled WGS sequence"/>
</dbReference>
<dbReference type="PANTHER" id="PTHR27006:SF606">
    <property type="entry name" value="INTERLEUKIN-1 RECEPTOR-ASSOCIATED KINASE 4"/>
    <property type="match status" value="1"/>
</dbReference>
<evidence type="ECO:0000313" key="3">
    <source>
        <dbReference type="Proteomes" id="UP001459277"/>
    </source>
</evidence>
<dbReference type="EMBL" id="JAZDWU010000002">
    <property type="protein sequence ID" value="KAL0012468.1"/>
    <property type="molecule type" value="Genomic_DNA"/>
</dbReference>
<protein>
    <recommendedName>
        <fullName evidence="4">S-locus receptor kinase C-terminal domain-containing protein</fullName>
    </recommendedName>
</protein>
<accession>A0AAW2DPB3</accession>
<comment type="caution">
    <text evidence="2">The sequence shown here is derived from an EMBL/GenBank/DDBJ whole genome shotgun (WGS) entry which is preliminary data.</text>
</comment>
<organism evidence="2 3">
    <name type="scientific">Lithocarpus litseifolius</name>
    <dbReference type="NCBI Taxonomy" id="425828"/>
    <lineage>
        <taxon>Eukaryota</taxon>
        <taxon>Viridiplantae</taxon>
        <taxon>Streptophyta</taxon>
        <taxon>Embryophyta</taxon>
        <taxon>Tracheophyta</taxon>
        <taxon>Spermatophyta</taxon>
        <taxon>Magnoliopsida</taxon>
        <taxon>eudicotyledons</taxon>
        <taxon>Gunneridae</taxon>
        <taxon>Pentapetalae</taxon>
        <taxon>rosids</taxon>
        <taxon>fabids</taxon>
        <taxon>Fagales</taxon>
        <taxon>Fagaceae</taxon>
        <taxon>Lithocarpus</taxon>
    </lineage>
</organism>
<dbReference type="AlphaFoldDB" id="A0AAW2DPB3"/>
<name>A0AAW2DPB3_9ROSI</name>
<evidence type="ECO:0000313" key="2">
    <source>
        <dbReference type="EMBL" id="KAL0012468.1"/>
    </source>
</evidence>
<proteinExistence type="predicted"/>
<gene>
    <name evidence="2" type="ORF">SO802_007576</name>
</gene>
<evidence type="ECO:0008006" key="4">
    <source>
        <dbReference type="Google" id="ProtNLM"/>
    </source>
</evidence>
<dbReference type="PANTHER" id="PTHR27006">
    <property type="entry name" value="PROMASTIGOTE SURFACE ANTIGEN PROTEIN PSA"/>
    <property type="match status" value="1"/>
</dbReference>
<sequence length="110" mass="12505">MQAWIHWKDGRPLELLDPILGDSFPTDEVMRCIHMALLCVQEDPAERPTVETIVLTLNSGSVTLPSPQQRAFFLKTDTYMPRKGLESDQSARKSMPWSVNEASITELHPR</sequence>
<dbReference type="InterPro" id="IPR011009">
    <property type="entry name" value="Kinase-like_dom_sf"/>
</dbReference>
<reference evidence="2 3" key="1">
    <citation type="submission" date="2024-01" db="EMBL/GenBank/DDBJ databases">
        <title>A telomere-to-telomere, gap-free genome of sweet tea (Lithocarpus litseifolius).</title>
        <authorList>
            <person name="Zhou J."/>
        </authorList>
    </citation>
    <scope>NUCLEOTIDE SEQUENCE [LARGE SCALE GENOMIC DNA]</scope>
    <source>
        <strain evidence="2">Zhou-2022a</strain>
        <tissue evidence="2">Leaf</tissue>
    </source>
</reference>
<dbReference type="SUPFAM" id="SSF56112">
    <property type="entry name" value="Protein kinase-like (PK-like)"/>
    <property type="match status" value="1"/>
</dbReference>
<feature type="region of interest" description="Disordered" evidence="1">
    <location>
        <begin position="84"/>
        <end position="110"/>
    </location>
</feature>